<evidence type="ECO:0000313" key="1">
    <source>
        <dbReference type="EMBL" id="KKK98733.1"/>
    </source>
</evidence>
<reference evidence="1" key="1">
    <citation type="journal article" date="2015" name="Nature">
        <title>Complex archaea that bridge the gap between prokaryotes and eukaryotes.</title>
        <authorList>
            <person name="Spang A."/>
            <person name="Saw J.H."/>
            <person name="Jorgensen S.L."/>
            <person name="Zaremba-Niedzwiedzka K."/>
            <person name="Martijn J."/>
            <person name="Lind A.E."/>
            <person name="van Eijk R."/>
            <person name="Schleper C."/>
            <person name="Guy L."/>
            <person name="Ettema T.J."/>
        </authorList>
    </citation>
    <scope>NUCLEOTIDE SEQUENCE</scope>
</reference>
<organism evidence="1">
    <name type="scientific">marine sediment metagenome</name>
    <dbReference type="NCBI Taxonomy" id="412755"/>
    <lineage>
        <taxon>unclassified sequences</taxon>
        <taxon>metagenomes</taxon>
        <taxon>ecological metagenomes</taxon>
    </lineage>
</organism>
<dbReference type="EMBL" id="LAZR01045495">
    <property type="protein sequence ID" value="KKK98733.1"/>
    <property type="molecule type" value="Genomic_DNA"/>
</dbReference>
<proteinExistence type="predicted"/>
<gene>
    <name evidence="1" type="ORF">LCGC14_2639780</name>
</gene>
<sequence>MAFDIPSTSRFTQTPVIIKDNKETFGRWVRPNFLKEELLDENEIITLSIDSDLAGRPDVIADRQYGSPFLDWVVVMFNKPVNTVGFPKIGSVIKLPIPTLVALN</sequence>
<dbReference type="AlphaFoldDB" id="A0A0F8ZY03"/>
<comment type="caution">
    <text evidence="1">The sequence shown here is derived from an EMBL/GenBank/DDBJ whole genome shotgun (WGS) entry which is preliminary data.</text>
</comment>
<feature type="non-terminal residue" evidence="1">
    <location>
        <position position="104"/>
    </location>
</feature>
<accession>A0A0F8ZY03</accession>
<protein>
    <submittedName>
        <fullName evidence="1">Uncharacterized protein</fullName>
    </submittedName>
</protein>
<name>A0A0F8ZY03_9ZZZZ</name>